<dbReference type="PANTHER" id="PTHR32071:SF117">
    <property type="entry name" value="PTS-DEPENDENT DIHYDROXYACETONE KINASE OPERON REGULATORY PROTEIN-RELATED"/>
    <property type="match status" value="1"/>
</dbReference>
<keyword evidence="5" id="KW-0804">Transcription</keyword>
<dbReference type="CDD" id="cd00060">
    <property type="entry name" value="FHA"/>
    <property type="match status" value="1"/>
</dbReference>
<evidence type="ECO:0000259" key="6">
    <source>
        <dbReference type="PROSITE" id="PS50006"/>
    </source>
</evidence>
<dbReference type="SUPFAM" id="SSF46689">
    <property type="entry name" value="Homeodomain-like"/>
    <property type="match status" value="1"/>
</dbReference>
<evidence type="ECO:0000256" key="1">
    <source>
        <dbReference type="ARBA" id="ARBA00022741"/>
    </source>
</evidence>
<keyword evidence="4" id="KW-0238">DNA-binding</keyword>
<dbReference type="InterPro" id="IPR025944">
    <property type="entry name" value="Sigma_54_int_dom_CS"/>
</dbReference>
<accession>A0A4U1JG70</accession>
<dbReference type="InterPro" id="IPR008984">
    <property type="entry name" value="SMAD_FHA_dom_sf"/>
</dbReference>
<dbReference type="InterPro" id="IPR002078">
    <property type="entry name" value="Sigma_54_int"/>
</dbReference>
<dbReference type="SMART" id="SM00240">
    <property type="entry name" value="FHA"/>
    <property type="match status" value="1"/>
</dbReference>
<dbReference type="InterPro" id="IPR027417">
    <property type="entry name" value="P-loop_NTPase"/>
</dbReference>
<dbReference type="GO" id="GO:0003677">
    <property type="term" value="F:DNA binding"/>
    <property type="evidence" value="ECO:0007669"/>
    <property type="project" value="UniProtKB-KW"/>
</dbReference>
<dbReference type="Gene3D" id="2.60.200.20">
    <property type="match status" value="1"/>
</dbReference>
<dbReference type="Gene3D" id="3.40.50.300">
    <property type="entry name" value="P-loop containing nucleotide triphosphate hydrolases"/>
    <property type="match status" value="1"/>
</dbReference>
<dbReference type="GO" id="GO:0005524">
    <property type="term" value="F:ATP binding"/>
    <property type="evidence" value="ECO:0007669"/>
    <property type="project" value="UniProtKB-KW"/>
</dbReference>
<name>A0A4U1JG70_9BACT</name>
<sequence length="445" mass="48718">MSAKSTLPLHSRAKELRLDGFSLTVIEGPGAGASFRAEMREVSVGTAQGNDLVLPDPTVSRHHFSLSATPEGYLLKDLGSSNGTWVSGMRVLAGYVEPGARVRVGRTTLLVDQVNEDICEALSPEDGFGPLLGQSSAMRRIFAALPRVAHSDSTVLLEGETGTGKGVLAAAIHEASPRAAGPFVVLDCAAIAPTLIESELFGHVKGSFTGAQADRAGAFEQAKGGTIFIDEIGELPLDMQPKLLRALEERSVKRVGGNQRVKLDVRVIAATNRDLRTEVNRNAFRADLFYRLNVVRIHVPPLRERTGDIERLARHFHAELVPDNPLPDDLLESLRRQSWPGNVRELRAAIERAVLFNDPAILALGNDVELAPGDKDRDDDIDLEVPFRVCKQKASDQWERRYVRALLRATHDNISEASRRVKMDRSHLRSLLRKYGFRGADEGGA</sequence>
<dbReference type="SUPFAM" id="SSF49879">
    <property type="entry name" value="SMAD/FHA domain"/>
    <property type="match status" value="1"/>
</dbReference>
<dbReference type="InterPro" id="IPR009057">
    <property type="entry name" value="Homeodomain-like_sf"/>
</dbReference>
<dbReference type="FunFam" id="3.40.50.300:FF:000006">
    <property type="entry name" value="DNA-binding transcriptional regulator NtrC"/>
    <property type="match status" value="1"/>
</dbReference>
<feature type="domain" description="Sigma-54 factor interaction" evidence="7">
    <location>
        <begin position="131"/>
        <end position="355"/>
    </location>
</feature>
<dbReference type="CDD" id="cd00009">
    <property type="entry name" value="AAA"/>
    <property type="match status" value="1"/>
</dbReference>
<dbReference type="EMBL" id="SSMQ01000007">
    <property type="protein sequence ID" value="TKD10265.1"/>
    <property type="molecule type" value="Genomic_DNA"/>
</dbReference>
<dbReference type="PROSITE" id="PS50045">
    <property type="entry name" value="SIGMA54_INTERACT_4"/>
    <property type="match status" value="1"/>
</dbReference>
<dbReference type="SUPFAM" id="SSF52540">
    <property type="entry name" value="P-loop containing nucleoside triphosphate hydrolases"/>
    <property type="match status" value="1"/>
</dbReference>
<reference evidence="8 9" key="1">
    <citation type="submission" date="2019-04" db="EMBL/GenBank/DDBJ databases">
        <authorList>
            <person name="Li Y."/>
            <person name="Wang J."/>
        </authorList>
    </citation>
    <scope>NUCLEOTIDE SEQUENCE [LARGE SCALE GENOMIC DNA]</scope>
    <source>
        <strain evidence="8 9">DSM 14668</strain>
    </source>
</reference>
<organism evidence="8 9">
    <name type="scientific">Polyangium fumosum</name>
    <dbReference type="NCBI Taxonomy" id="889272"/>
    <lineage>
        <taxon>Bacteria</taxon>
        <taxon>Pseudomonadati</taxon>
        <taxon>Myxococcota</taxon>
        <taxon>Polyangia</taxon>
        <taxon>Polyangiales</taxon>
        <taxon>Polyangiaceae</taxon>
        <taxon>Polyangium</taxon>
    </lineage>
</organism>
<dbReference type="GO" id="GO:0006355">
    <property type="term" value="P:regulation of DNA-templated transcription"/>
    <property type="evidence" value="ECO:0007669"/>
    <property type="project" value="InterPro"/>
</dbReference>
<evidence type="ECO:0000313" key="8">
    <source>
        <dbReference type="EMBL" id="TKD10265.1"/>
    </source>
</evidence>
<dbReference type="PROSITE" id="PS50006">
    <property type="entry name" value="FHA_DOMAIN"/>
    <property type="match status" value="1"/>
</dbReference>
<evidence type="ECO:0000313" key="9">
    <source>
        <dbReference type="Proteomes" id="UP000309215"/>
    </source>
</evidence>
<gene>
    <name evidence="8" type="ORF">E8A74_09685</name>
</gene>
<evidence type="ECO:0000259" key="7">
    <source>
        <dbReference type="PROSITE" id="PS50045"/>
    </source>
</evidence>
<dbReference type="PROSITE" id="PS00675">
    <property type="entry name" value="SIGMA54_INTERACT_1"/>
    <property type="match status" value="1"/>
</dbReference>
<dbReference type="PROSITE" id="PS00688">
    <property type="entry name" value="SIGMA54_INTERACT_3"/>
    <property type="match status" value="1"/>
</dbReference>
<dbReference type="AlphaFoldDB" id="A0A4U1JG70"/>
<dbReference type="Gene3D" id="1.10.10.60">
    <property type="entry name" value="Homeodomain-like"/>
    <property type="match status" value="1"/>
</dbReference>
<dbReference type="PANTHER" id="PTHR32071">
    <property type="entry name" value="TRANSCRIPTIONAL REGULATORY PROTEIN"/>
    <property type="match status" value="1"/>
</dbReference>
<proteinExistence type="predicted"/>
<feature type="domain" description="FHA" evidence="6">
    <location>
        <begin position="42"/>
        <end position="91"/>
    </location>
</feature>
<comment type="caution">
    <text evidence="8">The sequence shown here is derived from an EMBL/GenBank/DDBJ whole genome shotgun (WGS) entry which is preliminary data.</text>
</comment>
<dbReference type="InterPro" id="IPR032030">
    <property type="entry name" value="YscD_cytoplasmic_dom"/>
</dbReference>
<keyword evidence="9" id="KW-1185">Reference proteome</keyword>
<keyword evidence="3" id="KW-0805">Transcription regulation</keyword>
<dbReference type="InterPro" id="IPR058031">
    <property type="entry name" value="AAA_lid_NorR"/>
</dbReference>
<evidence type="ECO:0000256" key="5">
    <source>
        <dbReference type="ARBA" id="ARBA00023163"/>
    </source>
</evidence>
<keyword evidence="1" id="KW-0547">Nucleotide-binding</keyword>
<dbReference type="OrthoDB" id="5485507at2"/>
<protein>
    <submittedName>
        <fullName evidence="8">Sigma 54-dependent Fis family transcriptional regulator</fullName>
    </submittedName>
</protein>
<dbReference type="Proteomes" id="UP000309215">
    <property type="component" value="Unassembled WGS sequence"/>
</dbReference>
<dbReference type="Pfam" id="PF25601">
    <property type="entry name" value="AAA_lid_14"/>
    <property type="match status" value="1"/>
</dbReference>
<dbReference type="InterPro" id="IPR025662">
    <property type="entry name" value="Sigma_54_int_dom_ATP-bd_1"/>
</dbReference>
<evidence type="ECO:0000256" key="3">
    <source>
        <dbReference type="ARBA" id="ARBA00023015"/>
    </source>
</evidence>
<evidence type="ECO:0000256" key="4">
    <source>
        <dbReference type="ARBA" id="ARBA00023125"/>
    </source>
</evidence>
<dbReference type="Gene3D" id="1.10.8.60">
    <property type="match status" value="1"/>
</dbReference>
<dbReference type="SMART" id="SM00382">
    <property type="entry name" value="AAA"/>
    <property type="match status" value="1"/>
</dbReference>
<dbReference type="RefSeq" id="WP_136928665.1">
    <property type="nucleotide sequence ID" value="NZ_SSMQ01000007.1"/>
</dbReference>
<dbReference type="InterPro" id="IPR003593">
    <property type="entry name" value="AAA+_ATPase"/>
</dbReference>
<evidence type="ECO:0000256" key="2">
    <source>
        <dbReference type="ARBA" id="ARBA00022840"/>
    </source>
</evidence>
<keyword evidence="2" id="KW-0067">ATP-binding</keyword>
<dbReference type="Pfam" id="PF16697">
    <property type="entry name" value="Yop-YscD_cpl"/>
    <property type="match status" value="1"/>
</dbReference>
<dbReference type="InterPro" id="IPR000253">
    <property type="entry name" value="FHA_dom"/>
</dbReference>
<dbReference type="Pfam" id="PF00158">
    <property type="entry name" value="Sigma54_activat"/>
    <property type="match status" value="1"/>
</dbReference>